<sequence length="121" mass="14418">MWRYLRRLLPWAFLYICFGFVVFKFERGVPYDDECWSPNHEYFMVRRESLVSSWTSRHGDRDGWVLIYDKYGKLLHRWDGGLSSEGGPWWSGTAIHFFNEPQATLDLPTDAGRTDLVRLCY</sequence>
<dbReference type="RefSeq" id="WP_124682917.1">
    <property type="nucleotide sequence ID" value="NZ_CP033969.1"/>
</dbReference>
<dbReference type="Proteomes" id="UP000270411">
    <property type="component" value="Chromosome 1"/>
</dbReference>
<name>A0A3G8GXQ2_9BURK</name>
<organism evidence="1 2">
    <name type="scientific">Cupriavidus pauculus</name>
    <dbReference type="NCBI Taxonomy" id="82633"/>
    <lineage>
        <taxon>Bacteria</taxon>
        <taxon>Pseudomonadati</taxon>
        <taxon>Pseudomonadota</taxon>
        <taxon>Betaproteobacteria</taxon>
        <taxon>Burkholderiales</taxon>
        <taxon>Burkholderiaceae</taxon>
        <taxon>Cupriavidus</taxon>
    </lineage>
</organism>
<dbReference type="OrthoDB" id="8971858at2"/>
<dbReference type="AlphaFoldDB" id="A0A3G8GXQ2"/>
<proteinExistence type="predicted"/>
<dbReference type="EMBL" id="CP033969">
    <property type="protein sequence ID" value="AZG13036.1"/>
    <property type="molecule type" value="Genomic_DNA"/>
</dbReference>
<gene>
    <name evidence="1" type="ORF">EHF44_06015</name>
</gene>
<dbReference type="KEGG" id="cpau:EHF44_06015"/>
<reference evidence="2" key="1">
    <citation type="submission" date="2018-11" db="EMBL/GenBank/DDBJ databases">
        <title>FDA dAtabase for Regulatory Grade micrObial Sequences (FDA-ARGOS): Supporting development and validation of Infectious Disease Dx tests.</title>
        <authorList>
            <person name="Goldberg B."/>
            <person name="Campos J."/>
            <person name="Tallon L."/>
            <person name="Sadzewicz L."/>
            <person name="Zhao X."/>
            <person name="Vavikolanu K."/>
            <person name="Mehta A."/>
            <person name="Aluvathingal J."/>
            <person name="Nadendla S."/>
            <person name="Geyer C."/>
            <person name="Nandy P."/>
            <person name="Yan Y."/>
            <person name="Sichtig H."/>
        </authorList>
    </citation>
    <scope>NUCLEOTIDE SEQUENCE [LARGE SCALE GENOMIC DNA]</scope>
    <source>
        <strain evidence="2">FDAARGOS_614</strain>
    </source>
</reference>
<evidence type="ECO:0000313" key="1">
    <source>
        <dbReference type="EMBL" id="AZG13036.1"/>
    </source>
</evidence>
<protein>
    <submittedName>
        <fullName evidence="1">Uncharacterized protein</fullName>
    </submittedName>
</protein>
<accession>A0A3G8GXQ2</accession>
<evidence type="ECO:0000313" key="2">
    <source>
        <dbReference type="Proteomes" id="UP000270411"/>
    </source>
</evidence>